<evidence type="ECO:0000313" key="4">
    <source>
        <dbReference type="Proteomes" id="UP001172681"/>
    </source>
</evidence>
<evidence type="ECO:0000313" key="3">
    <source>
        <dbReference type="EMBL" id="KAJ9632927.1"/>
    </source>
</evidence>
<sequence length="459" mass="51234">MSYYFGNTAMPSGFSPVLDQAQSQLNSARMSHAQIQQELQSLIQYRAMTPMSVVEGQQRDGEMSQLRVRLRQMEDEMNGLRDTIVRQQATIRNQSVAISNPRQYYPAPNATPTGCGDNPPQDRTVVQSMGPTMRSTHQTVYNHPSSVNPFGSPADRSSNNTGNPPSAHGGGQRAPGTGMQQPENNMALVPVSAVTSTATTINEQFACVFGMVEKFSWSHVNFPSSHGDNQLNRHIKERFLQAAAPTQAFPLMTSPATRYLLVAKVINAWIQDKVLRADSFRGFNANIDSMIDDAKNQVYQSTPAQVKFQLFNKIAAQMRELRQNAQFMRFVGKLAQDRGNELWQQIVLPLMHNKTSRDWDDMASLMEEAHRLAIMMYSTTDQYRFEMPEGSTLFKKNAMMVTSKQTMPNGMSTDQLEARGARVKLGISPRVVVKTSTPTGLINEKTVVPAKVLVDMAFR</sequence>
<reference evidence="3" key="1">
    <citation type="submission" date="2022-10" db="EMBL/GenBank/DDBJ databases">
        <title>Culturing micro-colonial fungi from biological soil crusts in the Mojave desert and describing Neophaeococcomyces mojavensis, and introducing the new genera and species Taxawa tesnikishii.</title>
        <authorList>
            <person name="Kurbessoian T."/>
            <person name="Stajich J.E."/>
        </authorList>
    </citation>
    <scope>NUCLEOTIDE SEQUENCE</scope>
    <source>
        <strain evidence="3">TK_35</strain>
    </source>
</reference>
<organism evidence="3 4">
    <name type="scientific">Knufia peltigerae</name>
    <dbReference type="NCBI Taxonomy" id="1002370"/>
    <lineage>
        <taxon>Eukaryota</taxon>
        <taxon>Fungi</taxon>
        <taxon>Dikarya</taxon>
        <taxon>Ascomycota</taxon>
        <taxon>Pezizomycotina</taxon>
        <taxon>Eurotiomycetes</taxon>
        <taxon>Chaetothyriomycetidae</taxon>
        <taxon>Chaetothyriales</taxon>
        <taxon>Trichomeriaceae</taxon>
        <taxon>Knufia</taxon>
    </lineage>
</organism>
<feature type="compositionally biased region" description="Polar residues" evidence="2">
    <location>
        <begin position="124"/>
        <end position="164"/>
    </location>
</feature>
<dbReference type="AlphaFoldDB" id="A0AA39CWP7"/>
<gene>
    <name evidence="3" type="ORF">H2204_007495</name>
</gene>
<accession>A0AA39CWP7</accession>
<dbReference type="EMBL" id="JAPDRN010000051">
    <property type="protein sequence ID" value="KAJ9632927.1"/>
    <property type="molecule type" value="Genomic_DNA"/>
</dbReference>
<evidence type="ECO:0000256" key="2">
    <source>
        <dbReference type="SAM" id="MobiDB-lite"/>
    </source>
</evidence>
<keyword evidence="4" id="KW-1185">Reference proteome</keyword>
<keyword evidence="1" id="KW-0175">Coiled coil</keyword>
<proteinExistence type="predicted"/>
<feature type="region of interest" description="Disordered" evidence="2">
    <location>
        <begin position="102"/>
        <end position="183"/>
    </location>
</feature>
<protein>
    <submittedName>
        <fullName evidence="3">Uncharacterized protein</fullName>
    </submittedName>
</protein>
<evidence type="ECO:0000256" key="1">
    <source>
        <dbReference type="SAM" id="Coils"/>
    </source>
</evidence>
<comment type="caution">
    <text evidence="3">The sequence shown here is derived from an EMBL/GenBank/DDBJ whole genome shotgun (WGS) entry which is preliminary data.</text>
</comment>
<dbReference type="Proteomes" id="UP001172681">
    <property type="component" value="Unassembled WGS sequence"/>
</dbReference>
<name>A0AA39CWP7_9EURO</name>
<feature type="coiled-coil region" evidence="1">
    <location>
        <begin position="63"/>
        <end position="90"/>
    </location>
</feature>